<feature type="region of interest" description="Disordered" evidence="1">
    <location>
        <begin position="1059"/>
        <end position="1093"/>
    </location>
</feature>
<keyword evidence="2" id="KW-0472">Membrane</keyword>
<evidence type="ECO:0000259" key="3">
    <source>
        <dbReference type="SMART" id="SM01214"/>
    </source>
</evidence>
<dbReference type="Proteomes" id="UP001151582">
    <property type="component" value="Unassembled WGS sequence"/>
</dbReference>
<feature type="region of interest" description="Disordered" evidence="1">
    <location>
        <begin position="605"/>
        <end position="639"/>
    </location>
</feature>
<feature type="compositionally biased region" description="Low complexity" evidence="1">
    <location>
        <begin position="1957"/>
        <end position="1967"/>
    </location>
</feature>
<proteinExistence type="predicted"/>
<feature type="transmembrane region" description="Helical" evidence="2">
    <location>
        <begin position="7"/>
        <end position="25"/>
    </location>
</feature>
<feature type="non-terminal residue" evidence="4">
    <location>
        <position position="2662"/>
    </location>
</feature>
<dbReference type="InterPro" id="IPR019441">
    <property type="entry name" value="FMP27/BLTP2/Hobbit_GFWDK_RBG"/>
</dbReference>
<gene>
    <name evidence="4" type="primary">FMP27_2</name>
    <name evidence="4" type="ORF">H4R34_003132</name>
</gene>
<feature type="region of interest" description="Disordered" evidence="1">
    <location>
        <begin position="925"/>
        <end position="978"/>
    </location>
</feature>
<feature type="region of interest" description="Disordered" evidence="1">
    <location>
        <begin position="1337"/>
        <end position="1374"/>
    </location>
</feature>
<feature type="compositionally biased region" description="Polar residues" evidence="1">
    <location>
        <begin position="2261"/>
        <end position="2272"/>
    </location>
</feature>
<name>A0A9W8B560_9FUNG</name>
<keyword evidence="5" id="KW-1185">Reference proteome</keyword>
<feature type="region of interest" description="Disordered" evidence="1">
    <location>
        <begin position="1225"/>
        <end position="1248"/>
    </location>
</feature>
<feature type="compositionally biased region" description="Polar residues" evidence="1">
    <location>
        <begin position="1356"/>
        <end position="1374"/>
    </location>
</feature>
<organism evidence="4 5">
    <name type="scientific">Dimargaris verticillata</name>
    <dbReference type="NCBI Taxonomy" id="2761393"/>
    <lineage>
        <taxon>Eukaryota</taxon>
        <taxon>Fungi</taxon>
        <taxon>Fungi incertae sedis</taxon>
        <taxon>Zoopagomycota</taxon>
        <taxon>Kickxellomycotina</taxon>
        <taxon>Dimargaritomycetes</taxon>
        <taxon>Dimargaritales</taxon>
        <taxon>Dimargaritaceae</taxon>
        <taxon>Dimargaris</taxon>
    </lineage>
</organism>
<feature type="compositionally biased region" description="Polar residues" evidence="1">
    <location>
        <begin position="1924"/>
        <end position="1933"/>
    </location>
</feature>
<evidence type="ECO:0000313" key="4">
    <source>
        <dbReference type="EMBL" id="KAJ1978630.1"/>
    </source>
</evidence>
<feature type="compositionally biased region" description="Low complexity" evidence="1">
    <location>
        <begin position="1228"/>
        <end position="1244"/>
    </location>
</feature>
<dbReference type="InterPro" id="IPR045167">
    <property type="entry name" value="Hobbit"/>
</dbReference>
<feature type="compositionally biased region" description="Polar residues" evidence="1">
    <location>
        <begin position="1656"/>
        <end position="1670"/>
    </location>
</feature>
<feature type="region of interest" description="Disordered" evidence="1">
    <location>
        <begin position="110"/>
        <end position="152"/>
    </location>
</feature>
<feature type="compositionally biased region" description="Polar residues" evidence="1">
    <location>
        <begin position="496"/>
        <end position="508"/>
    </location>
</feature>
<evidence type="ECO:0000256" key="2">
    <source>
        <dbReference type="SAM" id="Phobius"/>
    </source>
</evidence>
<reference evidence="4" key="1">
    <citation type="submission" date="2022-07" db="EMBL/GenBank/DDBJ databases">
        <title>Phylogenomic reconstructions and comparative analyses of Kickxellomycotina fungi.</title>
        <authorList>
            <person name="Reynolds N.K."/>
            <person name="Stajich J.E."/>
            <person name="Barry K."/>
            <person name="Grigoriev I.V."/>
            <person name="Crous P."/>
            <person name="Smith M.E."/>
        </authorList>
    </citation>
    <scope>NUCLEOTIDE SEQUENCE</scope>
    <source>
        <strain evidence="4">RSA 567</strain>
    </source>
</reference>
<dbReference type="Pfam" id="PF10344">
    <property type="entry name" value="Hobbit"/>
    <property type="match status" value="2"/>
</dbReference>
<dbReference type="SMART" id="SM01214">
    <property type="entry name" value="Fmp27_GFWDK"/>
    <property type="match status" value="1"/>
</dbReference>
<feature type="compositionally biased region" description="Low complexity" evidence="1">
    <location>
        <begin position="2533"/>
        <end position="2552"/>
    </location>
</feature>
<accession>A0A9W8B560</accession>
<evidence type="ECO:0000313" key="5">
    <source>
        <dbReference type="Proteomes" id="UP001151582"/>
    </source>
</evidence>
<feature type="compositionally biased region" description="Low complexity" evidence="1">
    <location>
        <begin position="125"/>
        <end position="134"/>
    </location>
</feature>
<sequence length="2662" mass="290614">MGLLAYVATLAGIIGVLCLVAYYFLTRFVQAALAKHNIRFEKIRFLSLCNLSINLPKSDQTNGNGAIVHLTVARVGLRFHRWRRPLGLTYVKPIEFYLRDVTVKVFRPPPSRATASTARKPRPTPSASASPASRASDHGRPRPSHPSRSTPAESSILGLFSVSKNNFLVRFARGVAENVSLIITDAEVIIDDQVQIALGMAMLYSSVFDLGNPDEQRRQQQMHRLPLSMLSGYAETDPANTLRYITILSVSDLDCALVPSKAKKRRSIVGKFRGNGTWTLSTDIVFDPFIRLQNMQCDTQLETFDLFLRPAIHALYKLRRTSWQRARTSVPTLGVSELSDLSQWLQFPAAWLRRLDDPRWRWVPSQVDISANLRQLNVYFNFPIESKGMSSSSEAPTRDRPTCSGTVRFSLKSLTLLLQVPELGAQEAKIIADLRFKMAALTLLKSSATSDSSLNRQDRRLLGVQSVHIHIDGDVTSVEALPDRTEPLRRTFSSTAHFSGTNSFTSPPATGGLPGAQLPSALGRRPSKASPDYPRRLDSFRRYTSHLKGKVTVTRPFIDVQLDDLELWEGFVKHVRQTRYAATKTSTTPIFSPQTRSALYPHRATRSGFGTSPVPSVIPSQPLDGSPSPPPPPFPAAALTEATPMSTDDAREYIIPTVVIEVTVTNPSAKLWVAGRHDTDDGTKDPVVGSVEERTGWPHGPTATNAVDNSVGAVPLSVVADNQLLLVMDTTEVQLLIRGHRKNAGLSKLAGQAPNILSPSTLSAATATSAVVCSVFCRASVEPVRLRINAQSSLPLKLPAVDAATAHLARPLLAVDGVTMEWRTVLDVSPWLHQIVTTDQLLTRQAFALDPFNHTMAGFPNPLDAIGSASTASTLLVLNSEASARVGSVTLTLPQASQQQLTRLLPVLKASIERVRTLAHSTAKKYPFASPDHRPSPSPVPVPSLSATFPHGSFSSSNARSAATCEHRSHTTEAPTTMAPSAAWLQRVRIQQAKASASLPLVRLEMSISDQALGLPYRGRNEKNSVHDISLEWHTLHSTFSLSNQPLSVALASLHLPRTTSPTRAPATHGASPTNSYPSLWSPPPEVPEDPSGVKVLTDPPTALSSVSTAALVATRQHLSAPTGSAQSHRQPADNTVNGGAIDFSDHDSSVCITTWFLDGHCQSIRGYMLTVPVASASPPPSPRRLTPSWNPAPLPYTPRQHLERVLYMENGRFSAKKTLTSAWETETLPVSPTTDPSPTLSLPGASEQSTHDVVISVATNVDCDMVHLEYSMSRAYVMILLWARWRQIHHLVISDWMQLCAMADWSPSPTVDASAHPPTGLGINYGYYYHPRDNSFSGRSSGSHPRPASPLANAFQPSVGSSQDRYNDTVSQTHGSVPCNEHCLKLLHKPTTLGQATNASNGLPQLHTVTFSCSIVNAVVWLPLGCNDFNEADMAARLHHDIALNCFHRVRLLCHQVMLVHTRSVMDVAKPEILSSSPEDLASLTAADAKAPSATGEPSPPEDCHRDWLFTCQLIQVLGKSNYVADEQVTLAKMTQAGVDKQYLCPEVSDQATAASEPLVGDNSHPEAQAWQGITRDNLKHLIDEVALLALDAFTLKPTTPQLLVSSAASGQPTTGSSGPTQPTAPLTQWNLQALANAARQSPVALAQALQAGFQSTTEPSGSSDSRGTASAPRAYTKSPIPPTSPTMAAADSPSYPETFDAKDALVIAAKAFEVEAESLQARLPYRYNIAFLIDNVNNMVKATRNLIHFAEHELESTLHRNTFDQTTANTRYNSTSHAVLLGTQALAAGLPTPWEPTSLSVPTSPAYRQSFSGKLANGNQLGLMGMAANGMAGRSARRRVHTALPSRSSAPIEVDEKSWHLSWPRPVQQPKRVPYLTLRLGRLECTVDDDPFETALGKIYRYGLEEQKARLARAAAFEKTAQRLQQATQSEASDDGDGNTGEETVANGGKQPVPSLSNSSQSSSSGADVDIAAAYDRLQRYNATNWVRVIRNTMCHPSETDLPPLSTGKPSDAYLLRPAGSPTFLSPFHYAFHQTIAGDPKARTATESDPYPPQHSYHEPGPNPPSQTRRNQRVDASSKGRPPRIRTTVRKYTPSSWLHPRIPLTHLIIRDFDLTVAPPPRIRTMQDAAWFVRHTDDCTPLSYQYDIMVPIRLHLRMGDTKATLRNYPLPLLHIPDITRLVEDMQMASTSPAQGPSFADRGTRFRRHQLVSILNKRTPPSTHGRLQKEKYLKAKLSNPDMMRSQPDASYRSRLGPARFTRTNANDHSSMPGSADADRPRLETRSPSGCAWEIKGDLIAAEPLSSEESVRLIWIPVIIEGITLGTTIGTQGSSALLMNTAYLAPQEPNIGFVRVHRTVPPPKFFTRLNIRIHTAPHASVLPSSPTSPNAGFWSTQRTRAPKSTVGAVLAPQPTQIFRPPVQVTWDQSIQPCITTFSQRLENLTSASVDPSPPIAWWDKMRFLMHGSVRLKFVESLDPEMSAEPLSPTSISAPMHEESSRAQDMSGRHGGSVNLQSAPGARKATTHWRRRAKTSVPVQSPTSPSGRTTSPPGELWLLMRGTRDPYAMGTDNGGFLTIWRGDIQVSIGQIHDRAMPVMRAVDQQGSPTINFSPIMGQEKPLKDKVSIDRMSPGSHPPSVPTALDAEPRRARSLSTLITNHDMI</sequence>
<comment type="caution">
    <text evidence="4">The sequence shown here is derived from an EMBL/GenBank/DDBJ whole genome shotgun (WGS) entry which is preliminary data.</text>
</comment>
<keyword evidence="2" id="KW-0812">Transmembrane</keyword>
<dbReference type="PANTHER" id="PTHR15678:SF6">
    <property type="entry name" value="BRIDGE-LIKE LIPID TRANSFER PROTEIN FAMILY MEMBER 2"/>
    <property type="match status" value="1"/>
</dbReference>
<dbReference type="EMBL" id="JANBQB010000265">
    <property type="protein sequence ID" value="KAJ1978630.1"/>
    <property type="molecule type" value="Genomic_DNA"/>
</dbReference>
<feature type="region of interest" description="Disordered" evidence="1">
    <location>
        <begin position="496"/>
        <end position="536"/>
    </location>
</feature>
<feature type="region of interest" description="Disordered" evidence="1">
    <location>
        <begin position="1924"/>
        <end position="1968"/>
    </location>
</feature>
<feature type="region of interest" description="Disordered" evidence="1">
    <location>
        <begin position="2042"/>
        <end position="2094"/>
    </location>
</feature>
<keyword evidence="2" id="KW-1133">Transmembrane helix</keyword>
<feature type="region of interest" description="Disordered" evidence="1">
    <location>
        <begin position="2238"/>
        <end position="2287"/>
    </location>
</feature>
<dbReference type="PANTHER" id="PTHR15678">
    <property type="entry name" value="ANTIGEN MLAA-22-RELATED"/>
    <property type="match status" value="1"/>
</dbReference>
<feature type="compositionally biased region" description="Basic residues" evidence="1">
    <location>
        <begin position="2523"/>
        <end position="2532"/>
    </location>
</feature>
<feature type="region of interest" description="Disordered" evidence="1">
    <location>
        <begin position="1656"/>
        <end position="1697"/>
    </location>
</feature>
<evidence type="ECO:0000256" key="1">
    <source>
        <dbReference type="SAM" id="MobiDB-lite"/>
    </source>
</evidence>
<feature type="region of interest" description="Disordered" evidence="1">
    <location>
        <begin position="2480"/>
        <end position="2553"/>
    </location>
</feature>
<feature type="domain" description="FMP27/BLTP2/Hobbit GFWDK motif-containing RBG unit" evidence="3">
    <location>
        <begin position="2276"/>
        <end position="2567"/>
    </location>
</feature>
<protein>
    <submittedName>
        <fullName evidence="4">Protein SABRE</fullName>
    </submittedName>
</protein>
<feature type="compositionally biased region" description="Low complexity" evidence="1">
    <location>
        <begin position="1059"/>
        <end position="1068"/>
    </location>
</feature>
<dbReference type="OrthoDB" id="1562405at2759"/>
<feature type="region of interest" description="Disordered" evidence="1">
    <location>
        <begin position="1607"/>
        <end position="1627"/>
    </location>
</feature>